<evidence type="ECO:0000256" key="1">
    <source>
        <dbReference type="SAM" id="MobiDB-lite"/>
    </source>
</evidence>
<keyword evidence="3" id="KW-1185">Reference proteome</keyword>
<dbReference type="Proteomes" id="UP000674416">
    <property type="component" value="Unassembled WGS sequence"/>
</dbReference>
<accession>A0ABS4CRN0</accession>
<gene>
    <name evidence="2" type="ORF">JOC74_000732</name>
</gene>
<evidence type="ECO:0000313" key="3">
    <source>
        <dbReference type="Proteomes" id="UP000674416"/>
    </source>
</evidence>
<sequence length="76" mass="8266">MRNLQKGQIWLPLLASAGIGTAAFYSMTRGQGMGQTVQQFVPLVAGMAGQGQQGQQSQQMQQQNNQQQLTSNTQLQ</sequence>
<dbReference type="RefSeq" id="WP_225970335.1">
    <property type="nucleotide sequence ID" value="NZ_JAFDST010000001.1"/>
</dbReference>
<dbReference type="EMBL" id="JAFDST010000001">
    <property type="protein sequence ID" value="MBP1080244.1"/>
    <property type="molecule type" value="Genomic_DNA"/>
</dbReference>
<feature type="region of interest" description="Disordered" evidence="1">
    <location>
        <begin position="51"/>
        <end position="76"/>
    </location>
</feature>
<protein>
    <submittedName>
        <fullName evidence="2">Uncharacterized protein</fullName>
    </submittedName>
</protein>
<name>A0ABS4CRN0_9BACI</name>
<evidence type="ECO:0000313" key="2">
    <source>
        <dbReference type="EMBL" id="MBP1080244.1"/>
    </source>
</evidence>
<organism evidence="2 3">
    <name type="scientific">Bacillus capparidis</name>
    <dbReference type="NCBI Taxonomy" id="1840411"/>
    <lineage>
        <taxon>Bacteria</taxon>
        <taxon>Bacillati</taxon>
        <taxon>Bacillota</taxon>
        <taxon>Bacilli</taxon>
        <taxon>Bacillales</taxon>
        <taxon>Bacillaceae</taxon>
        <taxon>Bacillus</taxon>
    </lineage>
</organism>
<comment type="caution">
    <text evidence="2">The sequence shown here is derived from an EMBL/GenBank/DDBJ whole genome shotgun (WGS) entry which is preliminary data.</text>
</comment>
<feature type="compositionally biased region" description="Low complexity" evidence="1">
    <location>
        <begin position="53"/>
        <end position="76"/>
    </location>
</feature>
<reference evidence="2 3" key="1">
    <citation type="submission" date="2021-01" db="EMBL/GenBank/DDBJ databases">
        <title>Genomic Encyclopedia of Type Strains, Phase IV (KMG-IV): sequencing the most valuable type-strain genomes for metagenomic binning, comparative biology and taxonomic classification.</title>
        <authorList>
            <person name="Goeker M."/>
        </authorList>
    </citation>
    <scope>NUCLEOTIDE SEQUENCE [LARGE SCALE GENOMIC DNA]</scope>
    <source>
        <strain evidence="2 3">DSM 103394</strain>
    </source>
</reference>
<proteinExistence type="predicted"/>